<evidence type="ECO:0000313" key="13">
    <source>
        <dbReference type="Proteomes" id="UP000694843"/>
    </source>
</evidence>
<evidence type="ECO:0000256" key="1">
    <source>
        <dbReference type="ARBA" id="ARBA00001947"/>
    </source>
</evidence>
<evidence type="ECO:0000256" key="6">
    <source>
        <dbReference type="ARBA" id="ARBA00022729"/>
    </source>
</evidence>
<evidence type="ECO:0000256" key="11">
    <source>
        <dbReference type="SAM" id="SignalP"/>
    </source>
</evidence>
<dbReference type="GeneID" id="108668907"/>
<dbReference type="Gene3D" id="3.40.630.10">
    <property type="entry name" value="Zn peptidases"/>
    <property type="match status" value="1"/>
</dbReference>
<dbReference type="OrthoDB" id="3626597at2759"/>
<reference evidence="14" key="1">
    <citation type="submission" date="2025-08" db="UniProtKB">
        <authorList>
            <consortium name="RefSeq"/>
        </authorList>
    </citation>
    <scope>IDENTIFICATION</scope>
    <source>
        <tissue evidence="14">Whole organism</tissue>
    </source>
</reference>
<comment type="cofactor">
    <cofactor evidence="1">
        <name>Zn(2+)</name>
        <dbReference type="ChEBI" id="CHEBI:29105"/>
    </cofactor>
</comment>
<keyword evidence="6 11" id="KW-0732">Signal</keyword>
<dbReference type="Proteomes" id="UP000694843">
    <property type="component" value="Unplaced"/>
</dbReference>
<evidence type="ECO:0000256" key="9">
    <source>
        <dbReference type="ARBA" id="ARBA00023049"/>
    </source>
</evidence>
<proteinExistence type="inferred from homology"/>
<keyword evidence="7" id="KW-0378">Hydrolase</keyword>
<evidence type="ECO:0000259" key="12">
    <source>
        <dbReference type="PROSITE" id="PS52035"/>
    </source>
</evidence>
<dbReference type="InterPro" id="IPR000834">
    <property type="entry name" value="Peptidase_M14"/>
</dbReference>
<dbReference type="PROSITE" id="PS00133">
    <property type="entry name" value="CARBOXYPEPT_ZN_2"/>
    <property type="match status" value="1"/>
</dbReference>
<dbReference type="AlphaFoldDB" id="A0A8B7NDH8"/>
<dbReference type="Pfam" id="PF00246">
    <property type="entry name" value="Peptidase_M14"/>
    <property type="match status" value="1"/>
</dbReference>
<dbReference type="RefSeq" id="XP_018011653.1">
    <property type="nucleotide sequence ID" value="XM_018156164.2"/>
</dbReference>
<dbReference type="CDD" id="cd03860">
    <property type="entry name" value="M14_CP_A-B_like"/>
    <property type="match status" value="1"/>
</dbReference>
<feature type="active site" description="Proton donor/acceptor" evidence="10">
    <location>
        <position position="221"/>
    </location>
</feature>
<organism evidence="13 14">
    <name type="scientific">Hyalella azteca</name>
    <name type="common">Amphipod</name>
    <dbReference type="NCBI Taxonomy" id="294128"/>
    <lineage>
        <taxon>Eukaryota</taxon>
        <taxon>Metazoa</taxon>
        <taxon>Ecdysozoa</taxon>
        <taxon>Arthropoda</taxon>
        <taxon>Crustacea</taxon>
        <taxon>Multicrustacea</taxon>
        <taxon>Malacostraca</taxon>
        <taxon>Eumalacostraca</taxon>
        <taxon>Peracarida</taxon>
        <taxon>Amphipoda</taxon>
        <taxon>Senticaudata</taxon>
        <taxon>Talitrida</taxon>
        <taxon>Talitroidea</taxon>
        <taxon>Hyalellidae</taxon>
        <taxon>Hyalella</taxon>
    </lineage>
</organism>
<evidence type="ECO:0000256" key="3">
    <source>
        <dbReference type="ARBA" id="ARBA00022645"/>
    </source>
</evidence>
<evidence type="ECO:0000256" key="4">
    <source>
        <dbReference type="ARBA" id="ARBA00022670"/>
    </source>
</evidence>
<keyword evidence="4" id="KW-0645">Protease</keyword>
<dbReference type="OMA" id="AMSATHG"/>
<feature type="domain" description="Peptidase M14" evidence="12">
    <location>
        <begin position="1"/>
        <end position="255"/>
    </location>
</feature>
<comment type="similarity">
    <text evidence="2 10">Belongs to the peptidase M14 family.</text>
</comment>
<dbReference type="SMART" id="SM00631">
    <property type="entry name" value="Zn_pept"/>
    <property type="match status" value="1"/>
</dbReference>
<gene>
    <name evidence="14" type="primary">LOC108668907</name>
</gene>
<sequence>MLRTVALFALVALSTASVSYEGWIGPATCLWGIDFLLNNYGSDAGATALLDAYDLYVLPVNNPDGYAYTWSDDRLWRKNRQNYPDNICVGVDLNRNFDVDFGGLGTSGNSCAETYRGPSAVSEPETQAVQAAIDALAPQAQALISIHSYSQLWMYPYSYTFDLPAEADELDRVAAIGVSALTAVHGTEYVYGPVADTIYPAAGTTVDYGYLAGITYSYTIELRDTGTFGFLLPAIEIVPTAQETWAGIIAAILAIP</sequence>
<keyword evidence="3 14" id="KW-0121">Carboxypeptidase</keyword>
<dbReference type="GO" id="GO:0005615">
    <property type="term" value="C:extracellular space"/>
    <property type="evidence" value="ECO:0007669"/>
    <property type="project" value="TreeGrafter"/>
</dbReference>
<evidence type="ECO:0000256" key="8">
    <source>
        <dbReference type="ARBA" id="ARBA00022833"/>
    </source>
</evidence>
<evidence type="ECO:0000256" key="2">
    <source>
        <dbReference type="ARBA" id="ARBA00005988"/>
    </source>
</evidence>
<keyword evidence="13" id="KW-1185">Reference proteome</keyword>
<dbReference type="KEGG" id="hazt:108668907"/>
<dbReference type="SUPFAM" id="SSF53187">
    <property type="entry name" value="Zn-dependent exopeptidases"/>
    <property type="match status" value="1"/>
</dbReference>
<dbReference type="FunFam" id="3.40.630.10:FF:000084">
    <property type="entry name" value="Carboxypeptidase B2"/>
    <property type="match status" value="1"/>
</dbReference>
<dbReference type="PANTHER" id="PTHR11705:SF91">
    <property type="entry name" value="FI01817P-RELATED"/>
    <property type="match status" value="1"/>
</dbReference>
<name>A0A8B7NDH8_HYAAZ</name>
<evidence type="ECO:0000256" key="10">
    <source>
        <dbReference type="PROSITE-ProRule" id="PRU01379"/>
    </source>
</evidence>
<evidence type="ECO:0000256" key="7">
    <source>
        <dbReference type="ARBA" id="ARBA00022801"/>
    </source>
</evidence>
<keyword evidence="5" id="KW-0479">Metal-binding</keyword>
<dbReference type="GO" id="GO:0008270">
    <property type="term" value="F:zinc ion binding"/>
    <property type="evidence" value="ECO:0007669"/>
    <property type="project" value="InterPro"/>
</dbReference>
<protein>
    <submittedName>
        <fullName evidence="14">Carboxypeptidase A4</fullName>
    </submittedName>
</protein>
<dbReference type="GO" id="GO:0006508">
    <property type="term" value="P:proteolysis"/>
    <property type="evidence" value="ECO:0007669"/>
    <property type="project" value="UniProtKB-KW"/>
</dbReference>
<feature type="chain" id="PRO_5034016516" evidence="11">
    <location>
        <begin position="17"/>
        <end position="256"/>
    </location>
</feature>
<evidence type="ECO:0000313" key="14">
    <source>
        <dbReference type="RefSeq" id="XP_018011653.1"/>
    </source>
</evidence>
<dbReference type="PROSITE" id="PS52035">
    <property type="entry name" value="PEPTIDASE_M14"/>
    <property type="match status" value="1"/>
</dbReference>
<dbReference type="GO" id="GO:0004181">
    <property type="term" value="F:metallocarboxypeptidase activity"/>
    <property type="evidence" value="ECO:0007669"/>
    <property type="project" value="InterPro"/>
</dbReference>
<keyword evidence="9" id="KW-0482">Metalloprotease</keyword>
<dbReference type="PANTHER" id="PTHR11705">
    <property type="entry name" value="PROTEASE FAMILY M14 CARBOXYPEPTIDASE A,B"/>
    <property type="match status" value="1"/>
</dbReference>
<accession>A0A8B7NDH8</accession>
<feature type="signal peptide" evidence="11">
    <location>
        <begin position="1"/>
        <end position="16"/>
    </location>
</feature>
<dbReference type="InterPro" id="IPR057247">
    <property type="entry name" value="CARBOXYPEPT_ZN_2"/>
</dbReference>
<keyword evidence="8" id="KW-0862">Zinc</keyword>
<evidence type="ECO:0000256" key="5">
    <source>
        <dbReference type="ARBA" id="ARBA00022723"/>
    </source>
</evidence>